<sequence length="108" mass="11965">MQPAGFLLLASNGSQVLSPFLVGTSQAPQRLVLRGFRVFDIFFTDGQRFFVALGFPFPVTDSTHCVLAPSKNWNNSLVINNTRCQGVVDTYADLDGVEFIHFRLLLKG</sequence>
<reference evidence="1 2" key="1">
    <citation type="submission" date="2015-08" db="EMBL/GenBank/DDBJ databases">
        <title>Next Generation Sequencing and Analysis of the Genome of Puccinia sorghi L Schw, the Causal Agent of Maize Common Rust.</title>
        <authorList>
            <person name="Rochi L."/>
            <person name="Burguener G."/>
            <person name="Darino M."/>
            <person name="Turjanski A."/>
            <person name="Kreff E."/>
            <person name="Dieguez M.J."/>
            <person name="Sacco F."/>
        </authorList>
    </citation>
    <scope>NUCLEOTIDE SEQUENCE [LARGE SCALE GENOMIC DNA]</scope>
    <source>
        <strain evidence="1 2">RO10H11247</strain>
    </source>
</reference>
<evidence type="ECO:0000313" key="1">
    <source>
        <dbReference type="EMBL" id="KNZ59001.1"/>
    </source>
</evidence>
<keyword evidence="2" id="KW-1185">Reference proteome</keyword>
<proteinExistence type="predicted"/>
<evidence type="ECO:0000313" key="2">
    <source>
        <dbReference type="Proteomes" id="UP000037035"/>
    </source>
</evidence>
<dbReference type="Proteomes" id="UP000037035">
    <property type="component" value="Unassembled WGS sequence"/>
</dbReference>
<gene>
    <name evidence="1" type="ORF">VP01_181g2</name>
</gene>
<dbReference type="AlphaFoldDB" id="A0A0L6VDZ8"/>
<name>A0A0L6VDZ8_9BASI</name>
<comment type="caution">
    <text evidence="1">The sequence shown here is derived from an EMBL/GenBank/DDBJ whole genome shotgun (WGS) entry which is preliminary data.</text>
</comment>
<organism evidence="1 2">
    <name type="scientific">Puccinia sorghi</name>
    <dbReference type="NCBI Taxonomy" id="27349"/>
    <lineage>
        <taxon>Eukaryota</taxon>
        <taxon>Fungi</taxon>
        <taxon>Dikarya</taxon>
        <taxon>Basidiomycota</taxon>
        <taxon>Pucciniomycotina</taxon>
        <taxon>Pucciniomycetes</taxon>
        <taxon>Pucciniales</taxon>
        <taxon>Pucciniaceae</taxon>
        <taxon>Puccinia</taxon>
    </lineage>
</organism>
<protein>
    <submittedName>
        <fullName evidence="1">Uncharacterized protein</fullName>
    </submittedName>
</protein>
<accession>A0A0L6VDZ8</accession>
<dbReference type="VEuPathDB" id="FungiDB:VP01_181g2"/>
<dbReference type="EMBL" id="LAVV01006637">
    <property type="protein sequence ID" value="KNZ59001.1"/>
    <property type="molecule type" value="Genomic_DNA"/>
</dbReference>